<dbReference type="InterPro" id="IPR041685">
    <property type="entry name" value="AAA_GajA/Old/RecF-like"/>
</dbReference>
<dbReference type="Pfam" id="PF13175">
    <property type="entry name" value="AAA_15"/>
    <property type="match status" value="1"/>
</dbReference>
<protein>
    <submittedName>
        <fullName evidence="2">AAA family ATPase</fullName>
    </submittedName>
</protein>
<proteinExistence type="predicted"/>
<evidence type="ECO:0000313" key="3">
    <source>
        <dbReference type="Proteomes" id="UP001220022"/>
    </source>
</evidence>
<dbReference type="EMBL" id="JARHTQ010000034">
    <property type="protein sequence ID" value="MDF2260465.1"/>
    <property type="molecule type" value="Genomic_DNA"/>
</dbReference>
<evidence type="ECO:0000313" key="2">
    <source>
        <dbReference type="EMBL" id="MDF2260465.1"/>
    </source>
</evidence>
<feature type="domain" description="Endonuclease GajA/Old nuclease/RecF-like AAA" evidence="1">
    <location>
        <begin position="1"/>
        <end position="113"/>
    </location>
</feature>
<dbReference type="SUPFAM" id="SSF52540">
    <property type="entry name" value="P-loop containing nucleoside triphosphate hydrolases"/>
    <property type="match status" value="1"/>
</dbReference>
<keyword evidence="3" id="KW-1185">Reference proteome</keyword>
<reference evidence="2 3" key="1">
    <citation type="submission" date="2023-03" db="EMBL/GenBank/DDBJ databases">
        <title>Draft genome sequence of type strain Streptomyces ferralitis JCM 14344.</title>
        <authorList>
            <person name="Klaysubun C."/>
            <person name="Duangmal K."/>
        </authorList>
    </citation>
    <scope>NUCLEOTIDE SEQUENCE [LARGE SCALE GENOMIC DNA]</scope>
    <source>
        <strain evidence="2 3">JCM 14344</strain>
    </source>
</reference>
<dbReference type="RefSeq" id="WP_275821096.1">
    <property type="nucleotide sequence ID" value="NZ_BAAANM010000033.1"/>
</dbReference>
<dbReference type="Proteomes" id="UP001220022">
    <property type="component" value="Unassembled WGS sequence"/>
</dbReference>
<organism evidence="2 3">
    <name type="scientific">Streptantibioticus ferralitis</name>
    <dbReference type="NCBI Taxonomy" id="236510"/>
    <lineage>
        <taxon>Bacteria</taxon>
        <taxon>Bacillati</taxon>
        <taxon>Actinomycetota</taxon>
        <taxon>Actinomycetes</taxon>
        <taxon>Kitasatosporales</taxon>
        <taxon>Streptomycetaceae</taxon>
        <taxon>Streptantibioticus</taxon>
    </lineage>
</organism>
<sequence length="148" mass="16480">MLLTSAAIANFRALDRVEIQLDNLATLIVGRNNSGKTSFVNLFEKFFGYDVKFVLEDFPATRIADIKTALRVFDESCTRREAGEIDEAEALLTEALKLLPQIQLTLTLKYTEDEDLAAISDLILDLDEDCFEAKIESTLALASPQGFL</sequence>
<dbReference type="InterPro" id="IPR027417">
    <property type="entry name" value="P-loop_NTPase"/>
</dbReference>
<comment type="caution">
    <text evidence="2">The sequence shown here is derived from an EMBL/GenBank/DDBJ whole genome shotgun (WGS) entry which is preliminary data.</text>
</comment>
<gene>
    <name evidence="2" type="ORF">P2L57_33570</name>
</gene>
<evidence type="ECO:0000259" key="1">
    <source>
        <dbReference type="Pfam" id="PF13175"/>
    </source>
</evidence>
<name>A0ABT5Z9H8_9ACTN</name>
<accession>A0ABT5Z9H8</accession>
<dbReference type="Gene3D" id="3.40.50.300">
    <property type="entry name" value="P-loop containing nucleotide triphosphate hydrolases"/>
    <property type="match status" value="1"/>
</dbReference>